<name>A0ABY7YP42_9HYPH</name>
<protein>
    <submittedName>
        <fullName evidence="2">Nuclear transport factor 2 family protein</fullName>
    </submittedName>
</protein>
<dbReference type="InterPro" id="IPR027843">
    <property type="entry name" value="DUF4440"/>
</dbReference>
<evidence type="ECO:0000313" key="3">
    <source>
        <dbReference type="Proteomes" id="UP001220530"/>
    </source>
</evidence>
<evidence type="ECO:0000313" key="2">
    <source>
        <dbReference type="EMBL" id="WDR03081.1"/>
    </source>
</evidence>
<sequence>MPNTHATTADIVALEKSYWDAVKQKDGSKTAKLSAETSLVTGARGIMKIPKDKMGAMTEDGDWILNSYEFEDIEVSTPAPDIAIIVYTVRQKVNMGGKAQELRAADSSTWIRGSNGWECHAHSETFLT</sequence>
<dbReference type="SUPFAM" id="SSF54427">
    <property type="entry name" value="NTF2-like"/>
    <property type="match status" value="1"/>
</dbReference>
<proteinExistence type="predicted"/>
<dbReference type="Pfam" id="PF14534">
    <property type="entry name" value="DUF4440"/>
    <property type="match status" value="1"/>
</dbReference>
<gene>
    <name evidence="2" type="ORF">PSQ19_02440</name>
</gene>
<dbReference type="RefSeq" id="WP_282219483.1">
    <property type="nucleotide sequence ID" value="NZ_CP118246.1"/>
</dbReference>
<keyword evidence="3" id="KW-1185">Reference proteome</keyword>
<evidence type="ECO:0000259" key="1">
    <source>
        <dbReference type="Pfam" id="PF14534"/>
    </source>
</evidence>
<reference evidence="2 3" key="1">
    <citation type="submission" date="2023-02" db="EMBL/GenBank/DDBJ databases">
        <title>Devosia algicola sp. nov., isolated from the phycosphere of marine algae.</title>
        <authorList>
            <person name="Kim J.M."/>
            <person name="Lee J.K."/>
            <person name="Choi B.J."/>
            <person name="Bayburt H."/>
            <person name="Jeon C.O."/>
        </authorList>
    </citation>
    <scope>NUCLEOTIDE SEQUENCE [LARGE SCALE GENOMIC DNA]</scope>
    <source>
        <strain evidence="2 3">G20-9</strain>
    </source>
</reference>
<organism evidence="2 3">
    <name type="scientific">Devosia algicola</name>
    <dbReference type="NCBI Taxonomy" id="3026418"/>
    <lineage>
        <taxon>Bacteria</taxon>
        <taxon>Pseudomonadati</taxon>
        <taxon>Pseudomonadota</taxon>
        <taxon>Alphaproteobacteria</taxon>
        <taxon>Hyphomicrobiales</taxon>
        <taxon>Devosiaceae</taxon>
        <taxon>Devosia</taxon>
    </lineage>
</organism>
<feature type="domain" description="DUF4440" evidence="1">
    <location>
        <begin position="11"/>
        <end position="117"/>
    </location>
</feature>
<dbReference type="Proteomes" id="UP001220530">
    <property type="component" value="Chromosome"/>
</dbReference>
<dbReference type="InterPro" id="IPR032710">
    <property type="entry name" value="NTF2-like_dom_sf"/>
</dbReference>
<accession>A0ABY7YP42</accession>
<dbReference type="EMBL" id="CP118246">
    <property type="protein sequence ID" value="WDR03081.1"/>
    <property type="molecule type" value="Genomic_DNA"/>
</dbReference>
<dbReference type="Gene3D" id="3.10.450.50">
    <property type="match status" value="1"/>
</dbReference>